<evidence type="ECO:0000256" key="1">
    <source>
        <dbReference type="SAM" id="MobiDB-lite"/>
    </source>
</evidence>
<accession>A0A1T4VK70</accession>
<gene>
    <name evidence="3" type="ORF">SAMN02745213_01641</name>
</gene>
<organism evidence="3 4">
    <name type="scientific">Succinivibrio dextrinosolvens DSM 3072</name>
    <dbReference type="NCBI Taxonomy" id="1123324"/>
    <lineage>
        <taxon>Bacteria</taxon>
        <taxon>Pseudomonadati</taxon>
        <taxon>Pseudomonadota</taxon>
        <taxon>Gammaproteobacteria</taxon>
        <taxon>Aeromonadales</taxon>
        <taxon>Succinivibrionaceae</taxon>
        <taxon>Succinivibrio</taxon>
    </lineage>
</organism>
<dbReference type="AlphaFoldDB" id="A0A1T4VK70"/>
<sequence>MNYLLILVIAIPVLFIIGTTYNALKEQKRLEEGPLKEILAQREQEKKLALKNSSNKNNKNTNTKNSPSE</sequence>
<keyword evidence="4" id="KW-1185">Reference proteome</keyword>
<evidence type="ECO:0000313" key="4">
    <source>
        <dbReference type="Proteomes" id="UP000242432"/>
    </source>
</evidence>
<feature type="transmembrane region" description="Helical" evidence="2">
    <location>
        <begin position="6"/>
        <end position="24"/>
    </location>
</feature>
<dbReference type="STRING" id="83771.SAMN02910357_00251"/>
<evidence type="ECO:0000256" key="2">
    <source>
        <dbReference type="SAM" id="Phobius"/>
    </source>
</evidence>
<evidence type="ECO:0000313" key="3">
    <source>
        <dbReference type="EMBL" id="SKA65326.1"/>
    </source>
</evidence>
<dbReference type="EMBL" id="FUXX01000029">
    <property type="protein sequence ID" value="SKA65326.1"/>
    <property type="molecule type" value="Genomic_DNA"/>
</dbReference>
<keyword evidence="2" id="KW-0472">Membrane</keyword>
<protein>
    <submittedName>
        <fullName evidence="3">Uncharacterized protein</fullName>
    </submittedName>
</protein>
<reference evidence="4" key="1">
    <citation type="submission" date="2017-02" db="EMBL/GenBank/DDBJ databases">
        <authorList>
            <person name="Varghese N."/>
            <person name="Submissions S."/>
        </authorList>
    </citation>
    <scope>NUCLEOTIDE SEQUENCE [LARGE SCALE GENOMIC DNA]</scope>
    <source>
        <strain evidence="4">DSM 3072</strain>
    </source>
</reference>
<feature type="region of interest" description="Disordered" evidence="1">
    <location>
        <begin position="46"/>
        <end position="69"/>
    </location>
</feature>
<dbReference type="RefSeq" id="WP_078929046.1">
    <property type="nucleotide sequence ID" value="NZ_FUXX01000029.1"/>
</dbReference>
<name>A0A1T4VK70_9GAMM</name>
<feature type="compositionally biased region" description="Low complexity" evidence="1">
    <location>
        <begin position="51"/>
        <end position="69"/>
    </location>
</feature>
<keyword evidence="2" id="KW-0812">Transmembrane</keyword>
<dbReference type="Proteomes" id="UP000242432">
    <property type="component" value="Unassembled WGS sequence"/>
</dbReference>
<proteinExistence type="predicted"/>
<keyword evidence="2" id="KW-1133">Transmembrane helix</keyword>